<dbReference type="PROSITE" id="PS51175">
    <property type="entry name" value="CBM6"/>
    <property type="match status" value="1"/>
</dbReference>
<evidence type="ECO:0000256" key="3">
    <source>
        <dbReference type="ARBA" id="ARBA00023295"/>
    </source>
</evidence>
<dbReference type="eggNOG" id="COG5295">
    <property type="taxonomic scope" value="Bacteria"/>
</dbReference>
<dbReference type="eggNOG" id="COG3469">
    <property type="taxonomic scope" value="Bacteria"/>
</dbReference>
<dbReference type="EMBL" id="BBLT01000004">
    <property type="protein sequence ID" value="GAL85233.1"/>
    <property type="molecule type" value="Genomic_DNA"/>
</dbReference>
<evidence type="ECO:0000256" key="1">
    <source>
        <dbReference type="ARBA" id="ARBA00022729"/>
    </source>
</evidence>
<dbReference type="SMART" id="SM00606">
    <property type="entry name" value="CBD_IV"/>
    <property type="match status" value="1"/>
</dbReference>
<dbReference type="GO" id="GO:0030246">
    <property type="term" value="F:carbohydrate binding"/>
    <property type="evidence" value="ECO:0007669"/>
    <property type="project" value="InterPro"/>
</dbReference>
<dbReference type="InterPro" id="IPR022409">
    <property type="entry name" value="PKD/Chitinase_dom"/>
</dbReference>
<organism evidence="5 6">
    <name type="scientific">Sporocytophaga myxococcoides</name>
    <dbReference type="NCBI Taxonomy" id="153721"/>
    <lineage>
        <taxon>Bacteria</taxon>
        <taxon>Pseudomonadati</taxon>
        <taxon>Bacteroidota</taxon>
        <taxon>Cytophagia</taxon>
        <taxon>Cytophagales</taxon>
        <taxon>Cytophagaceae</taxon>
        <taxon>Sporocytophaga</taxon>
    </lineage>
</organism>
<dbReference type="Proteomes" id="UP000030185">
    <property type="component" value="Unassembled WGS sequence"/>
</dbReference>
<dbReference type="InterPro" id="IPR006584">
    <property type="entry name" value="Cellulose-bd_IV"/>
</dbReference>
<dbReference type="PROSITE" id="PS00659">
    <property type="entry name" value="GLYCOSYL_HYDROL_F5"/>
    <property type="match status" value="1"/>
</dbReference>
<dbReference type="InterPro" id="IPR026444">
    <property type="entry name" value="Secre_tail"/>
</dbReference>
<proteinExistence type="predicted"/>
<dbReference type="CDD" id="cd04080">
    <property type="entry name" value="CBM6_cellulase-like"/>
    <property type="match status" value="1"/>
</dbReference>
<protein>
    <recommendedName>
        <fullName evidence="4">CBM6 domain-containing protein</fullName>
    </recommendedName>
</protein>
<dbReference type="GO" id="GO:0004553">
    <property type="term" value="F:hydrolase activity, hydrolyzing O-glycosyl compounds"/>
    <property type="evidence" value="ECO:0007669"/>
    <property type="project" value="InterPro"/>
</dbReference>
<comment type="caution">
    <text evidence="5">The sequence shown here is derived from an EMBL/GenBank/DDBJ whole genome shotgun (WGS) entry which is preliminary data.</text>
</comment>
<dbReference type="Gene3D" id="2.60.120.260">
    <property type="entry name" value="Galactose-binding domain-like"/>
    <property type="match status" value="1"/>
</dbReference>
<dbReference type="eggNOG" id="COG2730">
    <property type="taxonomic scope" value="Bacteria"/>
</dbReference>
<dbReference type="InterPro" id="IPR018087">
    <property type="entry name" value="Glyco_hydro_5_CS"/>
</dbReference>
<accession>A0A098LGW1</accession>
<dbReference type="InterPro" id="IPR035986">
    <property type="entry name" value="PKD_dom_sf"/>
</dbReference>
<gene>
    <name evidence="5" type="ORF">MYP_2462</name>
</gene>
<reference evidence="5 6" key="1">
    <citation type="submission" date="2014-09" db="EMBL/GenBank/DDBJ databases">
        <title>Sporocytophaga myxococcoides PG-01 genome sequencing.</title>
        <authorList>
            <person name="Liu L."/>
            <person name="Gao P.J."/>
            <person name="Chen G.J."/>
            <person name="Wang L.S."/>
        </authorList>
    </citation>
    <scope>NUCLEOTIDE SEQUENCE [LARGE SCALE GENOMIC DNA]</scope>
    <source>
        <strain evidence="5 6">PG-01</strain>
    </source>
</reference>
<dbReference type="Pfam" id="PF00150">
    <property type="entry name" value="Cellulase"/>
    <property type="match status" value="1"/>
</dbReference>
<dbReference type="PANTHER" id="PTHR34142:SF1">
    <property type="entry name" value="GLYCOSIDE HYDROLASE FAMILY 5 DOMAIN-CONTAINING PROTEIN"/>
    <property type="match status" value="1"/>
</dbReference>
<dbReference type="InterPro" id="IPR001547">
    <property type="entry name" value="Glyco_hydro_5"/>
</dbReference>
<dbReference type="SUPFAM" id="SSF49785">
    <property type="entry name" value="Galactose-binding domain-like"/>
    <property type="match status" value="1"/>
</dbReference>
<evidence type="ECO:0000259" key="4">
    <source>
        <dbReference type="PROSITE" id="PS51175"/>
    </source>
</evidence>
<dbReference type="Gene3D" id="2.60.40.10">
    <property type="entry name" value="Immunoglobulins"/>
    <property type="match status" value="8"/>
</dbReference>
<dbReference type="InterPro" id="IPR013783">
    <property type="entry name" value="Ig-like_fold"/>
</dbReference>
<dbReference type="Pfam" id="PF17957">
    <property type="entry name" value="Big_7"/>
    <property type="match status" value="8"/>
</dbReference>
<keyword evidence="2" id="KW-0378">Hydrolase</keyword>
<dbReference type="InterPro" id="IPR005084">
    <property type="entry name" value="CBM6"/>
</dbReference>
<dbReference type="SUPFAM" id="SSF49299">
    <property type="entry name" value="PKD domain"/>
    <property type="match status" value="1"/>
</dbReference>
<evidence type="ECO:0000256" key="2">
    <source>
        <dbReference type="ARBA" id="ARBA00022801"/>
    </source>
</evidence>
<keyword evidence="1" id="KW-0732">Signal</keyword>
<keyword evidence="6" id="KW-1185">Reference proteome</keyword>
<dbReference type="Gene3D" id="3.20.20.80">
    <property type="entry name" value="Glycosidases"/>
    <property type="match status" value="1"/>
</dbReference>
<dbReference type="InterPro" id="IPR017853">
    <property type="entry name" value="GH"/>
</dbReference>
<dbReference type="SMART" id="SM00089">
    <property type="entry name" value="PKD"/>
    <property type="match status" value="6"/>
</dbReference>
<dbReference type="SUPFAM" id="SSF51445">
    <property type="entry name" value="(Trans)glycosidases"/>
    <property type="match status" value="1"/>
</dbReference>
<name>A0A098LGW1_9BACT</name>
<evidence type="ECO:0000313" key="6">
    <source>
        <dbReference type="Proteomes" id="UP000030185"/>
    </source>
</evidence>
<feature type="domain" description="CBM6" evidence="4">
    <location>
        <begin position="464"/>
        <end position="605"/>
    </location>
</feature>
<dbReference type="AlphaFoldDB" id="A0A098LGW1"/>
<dbReference type="STRING" id="153721.MYP_2462"/>
<dbReference type="Pfam" id="PF03422">
    <property type="entry name" value="CBM_6"/>
    <property type="match status" value="1"/>
</dbReference>
<dbReference type="NCBIfam" id="TIGR04183">
    <property type="entry name" value="Por_Secre_tail"/>
    <property type="match status" value="1"/>
</dbReference>
<keyword evidence="3" id="KW-0326">Glycosidase</keyword>
<dbReference type="InterPro" id="IPR008979">
    <property type="entry name" value="Galactose-bd-like_sf"/>
</dbReference>
<dbReference type="GO" id="GO:0000272">
    <property type="term" value="P:polysaccharide catabolic process"/>
    <property type="evidence" value="ECO:0007669"/>
    <property type="project" value="InterPro"/>
</dbReference>
<dbReference type="eggNOG" id="COG3325">
    <property type="taxonomic scope" value="Bacteria"/>
</dbReference>
<sequence>MKTSALDELANNWGIDIFRLAMYVREEGYITDPSYWKTYIDTWVDECEKRGIYCMIDWHVLTPGDPNANLNEAKDFWAYMATKHGGKKHVLFEICNEPNGVSWSTVKTYANAVIPVIRAIDPSTIIIVGTPNWSQDVDIAANDPLNYNNLMYSLHFYSGTHGASLRQKGDAAIAKGKALFVTECGSSDASGNGGPYLSEFDNWISWMNSKKISWINWSYCDKAEASAALKPGACDADAWNDLSTSGAYMKTKLSVADNFISCVVNSAPTVSITGPANNAAFFAGASITLTANAADADGKISKVEYYNGNTLLGASTTSPYTYIWTGVAAGTHTITAKATDNSGATTTSTAVTVVVTANKVPTVSITAPANNATFEGGTNITLTASATDADGTISKVEFYNGTTLLGSVTNSPYTYTWPAVAAGTYTITAKATDDKGGIGTSASVKIVVTVPQTPYGGKAWPIPGRIEAENYDLGGSGLGYFDSDEGNRGEAFRKDDVDIEVSTDVGGGYNIGWTVKGEWLEYTVDVSEAGKYDFKVRVAAIATGKTMHIEMNGVNVTGGIKVPNTGDFQVWQTVIIPAVSLMAGNQIMRIVFDSDEINLNYVDVAAGNKAPIVSITAPANNTAYVAAASFTITANAADSDGNITKVEFYNGSTLLGSDATSPYSFNWNNVAAGTYLITAKATDNNGASTESTPITVVVNANKLPSVALTTPANNTVLQAPASNVLLTAFATDTDGSVVKVEFYNGATLLGSVNTSPYTYTISSLTAGTYTLMAKVTDDKGGVSTSSAITLVVNQSPLVSIASPLNNASFVAPGDITITAEASDADGLISKVEFYNGSTLLGSDLTAPYSFTWTSVPAGKYNITVKATDNNGGVAISSSVLLIVNQAPSVTIISPANNAAFVVPASVAIDVDATDSDGSVIKVEFYSGEVLIGTDLAAPFSYTMSELPVGTYFITAKATDDKGETTTSSAVSFTVNENQPPVVVVNAPLNNSTVKIGSSVSFDISVSDPDGSVKKVEYYNGTVLIGTSTTAPFNINWTLPVAGSYSITIKVTDNHGGVTVSSPLLLTAVTNQPPKVRITSPKNNDIFLSSKEIILTADASDADGKVSKVEFYIGSSLLGTAVNAPYEFTWFDPGDGIYTIIAVASDDNGAKMPSVPVTINVAPVVSGIQSGSTLSQLKLYPNPSNADFKFVVNEDIESYSVINLLGEEISSEGRVSGGQEMNLGGDLEQGAYVLKVNYASGKKESVRMIKIK</sequence>
<evidence type="ECO:0000313" key="5">
    <source>
        <dbReference type="EMBL" id="GAL85233.1"/>
    </source>
</evidence>
<dbReference type="PANTHER" id="PTHR34142">
    <property type="entry name" value="ENDO-BETA-1,4-GLUCANASE A"/>
    <property type="match status" value="1"/>
</dbReference>